<dbReference type="GO" id="GO:0050136">
    <property type="term" value="F:NADH dehydrogenase (quinone) (non-electrogenic) activity"/>
    <property type="evidence" value="ECO:0007669"/>
    <property type="project" value="UniProtKB-UniRule"/>
</dbReference>
<dbReference type="GO" id="GO:0008137">
    <property type="term" value="F:NADH dehydrogenase (ubiquinone) activity"/>
    <property type="evidence" value="ECO:0007669"/>
    <property type="project" value="InterPro"/>
</dbReference>
<keyword evidence="3" id="KW-1003">Cell membrane</keyword>
<evidence type="ECO:0000256" key="1">
    <source>
        <dbReference type="ARBA" id="ARBA00007569"/>
    </source>
</evidence>
<accession>A0AA35G752</accession>
<evidence type="ECO:0000256" key="2">
    <source>
        <dbReference type="ARBA" id="ARBA00022448"/>
    </source>
</evidence>
<dbReference type="RefSeq" id="WP_264843577.1">
    <property type="nucleotide sequence ID" value="NZ_AP025628.1"/>
</dbReference>
<evidence type="ECO:0000256" key="3">
    <source>
        <dbReference type="HAMAP-Rule" id="MF_01357"/>
    </source>
</evidence>
<comment type="function">
    <text evidence="3">NDH-1 shuttles electrons from NADH, via FMN and iron-sulfur (Fe-S) centers, to quinones in the respiratory chain. The immediate electron acceptor for the enzyme in this species is believed to be a menaquinone. Couples the redox reaction to proton translocation (for every two electrons transferred, four hydrogen ions are translocated across the cytoplasmic membrane), and thus conserves the redox energy in a proton gradient.</text>
</comment>
<keyword evidence="3" id="KW-1278">Translocase</keyword>
<dbReference type="Proteomes" id="UP001163687">
    <property type="component" value="Chromosome"/>
</dbReference>
<dbReference type="InterPro" id="IPR001268">
    <property type="entry name" value="NADH_UbQ_OxRdtase_30kDa_su"/>
</dbReference>
<name>A0AA35G752_9FIRM</name>
<dbReference type="GO" id="GO:0005886">
    <property type="term" value="C:plasma membrane"/>
    <property type="evidence" value="ECO:0007669"/>
    <property type="project" value="UniProtKB-SubCell"/>
</dbReference>
<protein>
    <recommendedName>
        <fullName evidence="3">NADH-quinone oxidoreductase subunit C</fullName>
        <ecNumber evidence="3">7.1.1.-</ecNumber>
    </recommendedName>
    <alternativeName>
        <fullName evidence="3">NADH dehydrogenase I subunit C</fullName>
    </alternativeName>
    <alternativeName>
        <fullName evidence="3">NDH-1 subunit C</fullName>
    </alternativeName>
</protein>
<dbReference type="InterPro" id="IPR037232">
    <property type="entry name" value="NADH_quin_OxRdtase_su_C/D-like"/>
</dbReference>
<dbReference type="InterPro" id="IPR010218">
    <property type="entry name" value="NADH_DH_suC"/>
</dbReference>
<gene>
    <name evidence="3" type="primary">nuoC</name>
    <name evidence="5" type="ORF">caldi_05400</name>
</gene>
<keyword evidence="2 3" id="KW-0813">Transport</keyword>
<feature type="domain" description="NADH:ubiquinone oxidoreductase 30kDa subunit" evidence="4">
    <location>
        <begin position="42"/>
        <end position="164"/>
    </location>
</feature>
<dbReference type="PANTHER" id="PTHR10884">
    <property type="entry name" value="NADH DEHYDROGENASE UBIQUINONE IRON-SULFUR PROTEIN 3"/>
    <property type="match status" value="1"/>
</dbReference>
<comment type="similarity">
    <text evidence="1 3">Belongs to the complex I 30 kDa subunit family.</text>
</comment>
<dbReference type="EMBL" id="AP025628">
    <property type="protein sequence ID" value="BDG59450.1"/>
    <property type="molecule type" value="Genomic_DNA"/>
</dbReference>
<comment type="subunit">
    <text evidence="3">NDH-1 is composed of 14 different subunits. Subunits NuoB, C, D, E, F, and G constitute the peripheral sector of the complex.</text>
</comment>
<dbReference type="SUPFAM" id="SSF143243">
    <property type="entry name" value="Nqo5-like"/>
    <property type="match status" value="1"/>
</dbReference>
<proteinExistence type="inferred from homology"/>
<reference evidence="5" key="1">
    <citation type="submission" date="2022-03" db="EMBL/GenBank/DDBJ databases">
        <title>Complete genome sequence of Caldinitratiruptor microaerophilus.</title>
        <authorList>
            <person name="Mukaiyama R."/>
            <person name="Nishiyama T."/>
            <person name="Ueda K."/>
        </authorList>
    </citation>
    <scope>NUCLEOTIDE SEQUENCE</scope>
    <source>
        <strain evidence="5">JCM 16183</strain>
    </source>
</reference>
<dbReference type="KEGG" id="cmic:caldi_05400"/>
<dbReference type="NCBIfam" id="TIGR01961">
    <property type="entry name" value="NuoC_fam"/>
    <property type="match status" value="1"/>
</dbReference>
<dbReference type="Gene3D" id="3.30.460.80">
    <property type="entry name" value="NADH:ubiquinone oxidoreductase, 30kDa subunit"/>
    <property type="match status" value="1"/>
</dbReference>
<keyword evidence="3" id="KW-0472">Membrane</keyword>
<evidence type="ECO:0000313" key="5">
    <source>
        <dbReference type="EMBL" id="BDG59450.1"/>
    </source>
</evidence>
<sequence>MTTAAPGPAALEHVRTTIVPELLAAFPGVAEELPTPFEIPQVRVSPEAIRGVAEWLKARGFNMLLDLGGVDYHPHRQGEDRFEVVYHFFALPQLWKLRVRVPVGGQKPEVPSLSDLWPNANPAEREVWDQFGIRFRGHPNLTRILNPDDWEGHPLRKDYPLRGPRAMGPYLPADLNRFHPFKDEPPDEG</sequence>
<comment type="subcellular location">
    <subcellularLocation>
        <location evidence="3">Cell membrane</location>
        <topology evidence="3">Peripheral membrane protein</topology>
        <orientation evidence="3">Cytoplasmic side</orientation>
    </subcellularLocation>
</comment>
<keyword evidence="3" id="KW-0874">Quinone</keyword>
<organism evidence="5 6">
    <name type="scientific">Caldinitratiruptor microaerophilus</name>
    <dbReference type="NCBI Taxonomy" id="671077"/>
    <lineage>
        <taxon>Bacteria</taxon>
        <taxon>Bacillati</taxon>
        <taxon>Bacillota</taxon>
        <taxon>Clostridia</taxon>
        <taxon>Eubacteriales</taxon>
        <taxon>Symbiobacteriaceae</taxon>
        <taxon>Caldinitratiruptor</taxon>
    </lineage>
</organism>
<keyword evidence="6" id="KW-1185">Reference proteome</keyword>
<comment type="catalytic activity">
    <reaction evidence="3">
        <text>a quinone + NADH + 5 H(+)(in) = a quinol + NAD(+) + 4 H(+)(out)</text>
        <dbReference type="Rhea" id="RHEA:57888"/>
        <dbReference type="ChEBI" id="CHEBI:15378"/>
        <dbReference type="ChEBI" id="CHEBI:24646"/>
        <dbReference type="ChEBI" id="CHEBI:57540"/>
        <dbReference type="ChEBI" id="CHEBI:57945"/>
        <dbReference type="ChEBI" id="CHEBI:132124"/>
    </reaction>
</comment>
<dbReference type="PANTHER" id="PTHR10884:SF14">
    <property type="entry name" value="NADH DEHYDROGENASE [UBIQUINONE] IRON-SULFUR PROTEIN 3, MITOCHONDRIAL"/>
    <property type="match status" value="1"/>
</dbReference>
<dbReference type="AlphaFoldDB" id="A0AA35G752"/>
<dbReference type="EC" id="7.1.1.-" evidence="3"/>
<dbReference type="GO" id="GO:0048038">
    <property type="term" value="F:quinone binding"/>
    <property type="evidence" value="ECO:0007669"/>
    <property type="project" value="UniProtKB-KW"/>
</dbReference>
<evidence type="ECO:0000313" key="6">
    <source>
        <dbReference type="Proteomes" id="UP001163687"/>
    </source>
</evidence>
<dbReference type="Pfam" id="PF00329">
    <property type="entry name" value="Complex1_30kDa"/>
    <property type="match status" value="1"/>
</dbReference>
<evidence type="ECO:0000259" key="4">
    <source>
        <dbReference type="Pfam" id="PF00329"/>
    </source>
</evidence>
<keyword evidence="3" id="KW-0520">NAD</keyword>
<dbReference type="HAMAP" id="MF_01357">
    <property type="entry name" value="NDH1_NuoC"/>
    <property type="match status" value="1"/>
</dbReference>